<gene>
    <name evidence="1" type="ORF">OFAG_02266</name>
</gene>
<name>T5LQF3_9BURK</name>
<evidence type="ECO:0008006" key="3">
    <source>
        <dbReference type="Google" id="ProtNLM"/>
    </source>
</evidence>
<dbReference type="Gene3D" id="3.30.50.20">
    <property type="entry name" value="prophage-derive protein ybcO"/>
    <property type="match status" value="1"/>
</dbReference>
<evidence type="ECO:0000313" key="1">
    <source>
        <dbReference type="EMBL" id="EQM95170.1"/>
    </source>
</evidence>
<dbReference type="Proteomes" id="UP000003973">
    <property type="component" value="Unassembled WGS sequence"/>
</dbReference>
<protein>
    <recommendedName>
        <fullName evidence="3">DUF1364 family protein</fullName>
    </recommendedName>
</protein>
<comment type="caution">
    <text evidence="1">The sequence shown here is derived from an EMBL/GenBank/DDBJ whole genome shotgun (WGS) entry which is preliminary data.</text>
</comment>
<evidence type="ECO:0000313" key="2">
    <source>
        <dbReference type="Proteomes" id="UP000003973"/>
    </source>
</evidence>
<dbReference type="RefSeq" id="WP_020995108.1">
    <property type="nucleotide sequence ID" value="NZ_CABMNL010000001.1"/>
</dbReference>
<dbReference type="eggNOG" id="ENOG50332BE">
    <property type="taxonomic scope" value="Bacteria"/>
</dbReference>
<keyword evidence="2" id="KW-1185">Reference proteome</keyword>
<accession>T5LQF3</accession>
<reference evidence="1" key="1">
    <citation type="submission" date="2011-10" db="EMBL/GenBank/DDBJ databases">
        <title>The Genome Sequence of Oxalobacter formigenes HOxBLS.</title>
        <authorList>
            <consortium name="The Broad Institute Genome Sequencing Platform"/>
            <person name="Earl A."/>
            <person name="Ward D."/>
            <person name="Feldgarden M."/>
            <person name="Gevers D."/>
            <person name="Allison M.J."/>
            <person name="Humphrey S."/>
            <person name="Young S.K."/>
            <person name="Zeng Q."/>
            <person name="Gargeya S."/>
            <person name="Fitzgerald M."/>
            <person name="Haas B."/>
            <person name="Abouelleil A."/>
            <person name="Alvarado L."/>
            <person name="Arachchi H.M."/>
            <person name="Berlin A."/>
            <person name="Brown A."/>
            <person name="Chapman S.B."/>
            <person name="Chen Z."/>
            <person name="Dunbar C."/>
            <person name="Freedman E."/>
            <person name="Gearin G."/>
            <person name="Goldberg J."/>
            <person name="Griggs A."/>
            <person name="Gujja S."/>
            <person name="Heiman D."/>
            <person name="Howarth C."/>
            <person name="Larson L."/>
            <person name="Lui A."/>
            <person name="MacDonald P.J.P."/>
            <person name="Montmayeur A."/>
            <person name="Murphy C."/>
            <person name="Neiman D."/>
            <person name="Pearson M."/>
            <person name="Priest M."/>
            <person name="Roberts A."/>
            <person name="Saif S."/>
            <person name="Shea T."/>
            <person name="Shenoy N."/>
            <person name="Sisk P."/>
            <person name="Stolte C."/>
            <person name="Sykes S."/>
            <person name="Wortman J."/>
            <person name="Nusbaum C."/>
            <person name="Birren B."/>
        </authorList>
    </citation>
    <scope>NUCLEOTIDE SEQUENCE [LARGE SCALE GENOMIC DNA]</scope>
    <source>
        <strain evidence="1">HOxBLS</strain>
    </source>
</reference>
<dbReference type="HOGENOM" id="CLU_2070746_0_0_4"/>
<organism evidence="1 2">
    <name type="scientific">Oxalobacter paraformigenes</name>
    <dbReference type="NCBI Taxonomy" id="556268"/>
    <lineage>
        <taxon>Bacteria</taxon>
        <taxon>Pseudomonadati</taxon>
        <taxon>Pseudomonadota</taxon>
        <taxon>Betaproteobacteria</taxon>
        <taxon>Burkholderiales</taxon>
        <taxon>Oxalobacteraceae</taxon>
        <taxon>Oxalobacter</taxon>
    </lineage>
</organism>
<proteinExistence type="predicted"/>
<dbReference type="EMBL" id="ACDP02000023">
    <property type="protein sequence ID" value="EQM95170.1"/>
    <property type="molecule type" value="Genomic_DNA"/>
</dbReference>
<dbReference type="AlphaFoldDB" id="T5LQF3"/>
<sequence length="118" mass="13704">MTTVRIFANGKCIKVDPLLHPDRLCYGQNCYLRIKGCRNDQRTVVPCHANLLELGKGKGIKVPDIYTVPGCFYCHHELDQGSRLSKIQRRRTWLAGYARWGKFRERRYGVKYCSLDLV</sequence>